<organism evidence="2 3">
    <name type="scientific">Treponema rectale</name>
    <dbReference type="NCBI Taxonomy" id="744512"/>
    <lineage>
        <taxon>Bacteria</taxon>
        <taxon>Pseudomonadati</taxon>
        <taxon>Spirochaetota</taxon>
        <taxon>Spirochaetia</taxon>
        <taxon>Spirochaetales</taxon>
        <taxon>Treponemataceae</taxon>
        <taxon>Treponema</taxon>
    </lineage>
</organism>
<dbReference type="AlphaFoldDB" id="A0A7M1XJC6"/>
<evidence type="ECO:0000313" key="2">
    <source>
        <dbReference type="EMBL" id="QOS39613.1"/>
    </source>
</evidence>
<sequence length="95" mass="11104">MASSKDYLEYVLELLRQVEGITYKKMMGEYLLYKENIIFGGVYDNRFLIKKTKSLENSCLKEQIPYPSAKSMFLIDSEDPDEIKRLVLLAINDLK</sequence>
<dbReference type="InterPro" id="IPR007076">
    <property type="entry name" value="TfoX_N"/>
</dbReference>
<protein>
    <submittedName>
        <fullName evidence="2">Transcriptional regulator</fullName>
    </submittedName>
</protein>
<reference evidence="2 3" key="1">
    <citation type="submission" date="2018-08" db="EMBL/GenBank/DDBJ databases">
        <title>The first complete genome of Treponema rectale (CHPAT), a commensal spirochete of the bovine rectum.</title>
        <authorList>
            <person name="Staton G.J."/>
            <person name="Clegg S.R."/>
            <person name="Carter S.D."/>
            <person name="Radford A.D."/>
            <person name="Darby A."/>
            <person name="Hall N."/>
            <person name="Birtles R.J."/>
            <person name="Evans N.J."/>
        </authorList>
    </citation>
    <scope>NUCLEOTIDE SEQUENCE [LARGE SCALE GENOMIC DNA]</scope>
    <source>
        <strain evidence="2 3">CHPA</strain>
    </source>
</reference>
<dbReference type="Pfam" id="PF04993">
    <property type="entry name" value="TfoX_N"/>
    <property type="match status" value="1"/>
</dbReference>
<dbReference type="EMBL" id="CP031517">
    <property type="protein sequence ID" value="QOS39613.1"/>
    <property type="molecule type" value="Genomic_DNA"/>
</dbReference>
<evidence type="ECO:0000313" key="3">
    <source>
        <dbReference type="Proteomes" id="UP000593591"/>
    </source>
</evidence>
<proteinExistence type="predicted"/>
<feature type="domain" description="TfoX N-terminal" evidence="1">
    <location>
        <begin position="13"/>
        <end position="65"/>
    </location>
</feature>
<accession>A0A7M1XJC6</accession>
<dbReference type="Gene3D" id="3.30.1460.30">
    <property type="entry name" value="YgaC/TfoX-N like chaperone"/>
    <property type="match status" value="1"/>
</dbReference>
<dbReference type="SUPFAM" id="SSF159894">
    <property type="entry name" value="YgaC/TfoX-N like"/>
    <property type="match status" value="1"/>
</dbReference>
<dbReference type="KEGG" id="trc:DYE49_03725"/>
<name>A0A7M1XJC6_9SPIR</name>
<dbReference type="Proteomes" id="UP000593591">
    <property type="component" value="Chromosome"/>
</dbReference>
<gene>
    <name evidence="2" type="ORF">DYE49_03725</name>
</gene>
<evidence type="ECO:0000259" key="1">
    <source>
        <dbReference type="Pfam" id="PF04993"/>
    </source>
</evidence>